<evidence type="ECO:0000313" key="3">
    <source>
        <dbReference type="EMBL" id="SDE76575.1"/>
    </source>
</evidence>
<evidence type="ECO:0000313" key="4">
    <source>
        <dbReference type="Proteomes" id="UP000183812"/>
    </source>
</evidence>
<dbReference type="PANTHER" id="PTHR48081:SF33">
    <property type="entry name" value="KYNURENINE FORMAMIDASE"/>
    <property type="match status" value="1"/>
</dbReference>
<dbReference type="EMBL" id="FNAY01000003">
    <property type="protein sequence ID" value="SDE76575.1"/>
    <property type="molecule type" value="Genomic_DNA"/>
</dbReference>
<sequence>MAAVERKGEEVTDLDDAYANMPYIPGGADYPARWARAAADYRDEAMMVQVGYGPGVRRQIDLFLPMGGQKGLIIFVHGGYWMKFSPQDFSHLARGAVEAGWVVAMPGYDLAPGMRIEQITALIAMAVAELARRFSGPIRLVGHSAGGHLVARMLSPGMLPDEVAKRIEKVVPISPVSDLAPLLRTSMNETLRLDEAEAARESPVHQPVPGVPVHVWVGAEERPVFLDQARGLAEAWACPLTIEPGRHHFDVIEGLEAESPLLAALIG</sequence>
<evidence type="ECO:0000256" key="1">
    <source>
        <dbReference type="ARBA" id="ARBA00022801"/>
    </source>
</evidence>
<dbReference type="PANTHER" id="PTHR48081">
    <property type="entry name" value="AB HYDROLASE SUPERFAMILY PROTEIN C4A8.06C"/>
    <property type="match status" value="1"/>
</dbReference>
<protein>
    <submittedName>
        <fullName evidence="3">Acetyl esterase/lipase</fullName>
    </submittedName>
</protein>
<dbReference type="SUPFAM" id="SSF53474">
    <property type="entry name" value="alpha/beta-Hydrolases"/>
    <property type="match status" value="1"/>
</dbReference>
<dbReference type="InterPro" id="IPR013094">
    <property type="entry name" value="AB_hydrolase_3"/>
</dbReference>
<organism evidence="3 4">
    <name type="scientific">Rhodobacter capsulatus</name>
    <name type="common">Rhodopseudomonas capsulata</name>
    <dbReference type="NCBI Taxonomy" id="1061"/>
    <lineage>
        <taxon>Bacteria</taxon>
        <taxon>Pseudomonadati</taxon>
        <taxon>Pseudomonadota</taxon>
        <taxon>Alphaproteobacteria</taxon>
        <taxon>Rhodobacterales</taxon>
        <taxon>Rhodobacter group</taxon>
        <taxon>Rhodobacter</taxon>
    </lineage>
</organism>
<dbReference type="InterPro" id="IPR050300">
    <property type="entry name" value="GDXG_lipolytic_enzyme"/>
</dbReference>
<dbReference type="AlphaFoldDB" id="A0A1G7FLN1"/>
<accession>A0A1G7FLN1</accession>
<dbReference type="Pfam" id="PF07859">
    <property type="entry name" value="Abhydrolase_3"/>
    <property type="match status" value="1"/>
</dbReference>
<dbReference type="Gene3D" id="3.40.50.1820">
    <property type="entry name" value="alpha/beta hydrolase"/>
    <property type="match status" value="1"/>
</dbReference>
<name>A0A1G7FLN1_RHOCA</name>
<proteinExistence type="predicted"/>
<evidence type="ECO:0000259" key="2">
    <source>
        <dbReference type="Pfam" id="PF07859"/>
    </source>
</evidence>
<keyword evidence="1" id="KW-0378">Hydrolase</keyword>
<reference evidence="3 4" key="1">
    <citation type="submission" date="2016-10" db="EMBL/GenBank/DDBJ databases">
        <authorList>
            <person name="de Groot N.N."/>
        </authorList>
    </citation>
    <scope>NUCLEOTIDE SEQUENCE [LARGE SCALE GENOMIC DNA]</scope>
    <source>
        <strain evidence="4">DSM 938 / 37b4</strain>
    </source>
</reference>
<dbReference type="Proteomes" id="UP000183812">
    <property type="component" value="Unassembled WGS sequence"/>
</dbReference>
<feature type="domain" description="Alpha/beta hydrolase fold-3" evidence="2">
    <location>
        <begin position="73"/>
        <end position="188"/>
    </location>
</feature>
<gene>
    <name evidence="3" type="ORF">SAMN04244550_01022</name>
</gene>
<dbReference type="InterPro" id="IPR029058">
    <property type="entry name" value="AB_hydrolase_fold"/>
</dbReference>
<dbReference type="GO" id="GO:0016787">
    <property type="term" value="F:hydrolase activity"/>
    <property type="evidence" value="ECO:0007669"/>
    <property type="project" value="UniProtKB-KW"/>
</dbReference>